<accession>A0A2P2QZW6</accession>
<evidence type="ECO:0000313" key="1">
    <source>
        <dbReference type="EMBL" id="MBX72510.1"/>
    </source>
</evidence>
<sequence length="57" mass="6666">MHQNEMVHLGKNSCVKMNLLLPKETHLSEFTIGVLNVVYMTYYAHNNRDECKLFRPG</sequence>
<name>A0A2P2QZW6_RHIMU</name>
<dbReference type="AlphaFoldDB" id="A0A2P2QZW6"/>
<reference evidence="1" key="1">
    <citation type="submission" date="2018-02" db="EMBL/GenBank/DDBJ databases">
        <title>Rhizophora mucronata_Transcriptome.</title>
        <authorList>
            <person name="Meera S.P."/>
            <person name="Sreeshan A."/>
            <person name="Augustine A."/>
        </authorList>
    </citation>
    <scope>NUCLEOTIDE SEQUENCE</scope>
    <source>
        <tissue evidence="1">Leaf</tissue>
    </source>
</reference>
<organism evidence="1">
    <name type="scientific">Rhizophora mucronata</name>
    <name type="common">Asiatic mangrove</name>
    <dbReference type="NCBI Taxonomy" id="61149"/>
    <lineage>
        <taxon>Eukaryota</taxon>
        <taxon>Viridiplantae</taxon>
        <taxon>Streptophyta</taxon>
        <taxon>Embryophyta</taxon>
        <taxon>Tracheophyta</taxon>
        <taxon>Spermatophyta</taxon>
        <taxon>Magnoliopsida</taxon>
        <taxon>eudicotyledons</taxon>
        <taxon>Gunneridae</taxon>
        <taxon>Pentapetalae</taxon>
        <taxon>rosids</taxon>
        <taxon>fabids</taxon>
        <taxon>Malpighiales</taxon>
        <taxon>Rhizophoraceae</taxon>
        <taxon>Rhizophora</taxon>
    </lineage>
</organism>
<proteinExistence type="predicted"/>
<protein>
    <submittedName>
        <fullName evidence="1">Uncharacterized protein</fullName>
    </submittedName>
</protein>
<dbReference type="EMBL" id="GGEC01092026">
    <property type="protein sequence ID" value="MBX72510.1"/>
    <property type="molecule type" value="Transcribed_RNA"/>
</dbReference>